<feature type="compositionally biased region" description="Basic and acidic residues" evidence="1">
    <location>
        <begin position="1"/>
        <end position="14"/>
    </location>
</feature>
<organism evidence="2 3">
    <name type="scientific">Aquarana catesbeiana</name>
    <name type="common">American bullfrog</name>
    <name type="synonym">Rana catesbeiana</name>
    <dbReference type="NCBI Taxonomy" id="8400"/>
    <lineage>
        <taxon>Eukaryota</taxon>
        <taxon>Metazoa</taxon>
        <taxon>Chordata</taxon>
        <taxon>Craniata</taxon>
        <taxon>Vertebrata</taxon>
        <taxon>Euteleostomi</taxon>
        <taxon>Amphibia</taxon>
        <taxon>Batrachia</taxon>
        <taxon>Anura</taxon>
        <taxon>Neobatrachia</taxon>
        <taxon>Ranoidea</taxon>
        <taxon>Ranidae</taxon>
        <taxon>Aquarana</taxon>
    </lineage>
</organism>
<evidence type="ECO:0000256" key="1">
    <source>
        <dbReference type="SAM" id="MobiDB-lite"/>
    </source>
</evidence>
<reference evidence="3" key="1">
    <citation type="journal article" date="2017" name="Nat. Commun.">
        <title>The North American bullfrog draft genome provides insight into hormonal regulation of long noncoding RNA.</title>
        <authorList>
            <person name="Hammond S.A."/>
            <person name="Warren R.L."/>
            <person name="Vandervalk B.P."/>
            <person name="Kucuk E."/>
            <person name="Khan H."/>
            <person name="Gibb E.A."/>
            <person name="Pandoh P."/>
            <person name="Kirk H."/>
            <person name="Zhao Y."/>
            <person name="Jones M."/>
            <person name="Mungall A.J."/>
            <person name="Coope R."/>
            <person name="Pleasance S."/>
            <person name="Moore R.A."/>
            <person name="Holt R.A."/>
            <person name="Round J.M."/>
            <person name="Ohora S."/>
            <person name="Walle B.V."/>
            <person name="Veldhoen N."/>
            <person name="Helbing C.C."/>
            <person name="Birol I."/>
        </authorList>
    </citation>
    <scope>NUCLEOTIDE SEQUENCE [LARGE SCALE GENOMIC DNA]</scope>
</reference>
<feature type="compositionally biased region" description="Pro residues" evidence="1">
    <location>
        <begin position="49"/>
        <end position="61"/>
    </location>
</feature>
<dbReference type="Proteomes" id="UP000228934">
    <property type="component" value="Unassembled WGS sequence"/>
</dbReference>
<name>A0A2G9NB43_AQUCT</name>
<dbReference type="AlphaFoldDB" id="A0A2G9NB43"/>
<gene>
    <name evidence="2" type="ORF">AB205_0206570</name>
</gene>
<feature type="region of interest" description="Disordered" evidence="1">
    <location>
        <begin position="1"/>
        <end position="69"/>
    </location>
</feature>
<accession>A0A2G9NB43</accession>
<sequence length="95" mass="10523">MESKKEKPEGEVKTNLHRHPSLPKGESKPVSVKTVQTNSQEAEAVLLPHRPPPKVPGPRPVPVQRSGAKSEPVSLLIPYSVFVSPKYYFSLPWTS</sequence>
<keyword evidence="3" id="KW-1185">Reference proteome</keyword>
<protein>
    <submittedName>
        <fullName evidence="2">Uncharacterized protein</fullName>
    </submittedName>
</protein>
<evidence type="ECO:0000313" key="3">
    <source>
        <dbReference type="Proteomes" id="UP000228934"/>
    </source>
</evidence>
<proteinExistence type="predicted"/>
<dbReference type="EMBL" id="KV923534">
    <property type="protein sequence ID" value="PIN88285.1"/>
    <property type="molecule type" value="Genomic_DNA"/>
</dbReference>
<evidence type="ECO:0000313" key="2">
    <source>
        <dbReference type="EMBL" id="PIN88285.1"/>
    </source>
</evidence>